<dbReference type="Proteomes" id="UP000282211">
    <property type="component" value="Unassembled WGS sequence"/>
</dbReference>
<feature type="transmembrane region" description="Helical" evidence="1">
    <location>
        <begin position="158"/>
        <end position="178"/>
    </location>
</feature>
<dbReference type="AlphaFoldDB" id="A0A420WL41"/>
<gene>
    <name evidence="2" type="ORF">DES40_0932</name>
</gene>
<reference evidence="2 3" key="1">
    <citation type="submission" date="2018-10" db="EMBL/GenBank/DDBJ databases">
        <title>Genomic Encyclopedia of Type Strains, Phase IV (KMG-IV): sequencing the most valuable type-strain genomes for metagenomic binning, comparative biology and taxonomic classification.</title>
        <authorList>
            <person name="Goeker M."/>
        </authorList>
    </citation>
    <scope>NUCLEOTIDE SEQUENCE [LARGE SCALE GENOMIC DNA]</scope>
    <source>
        <strain evidence="2 3">DSM 22008</strain>
    </source>
</reference>
<protein>
    <submittedName>
        <fullName evidence="2">DUF2975 family protein</fullName>
    </submittedName>
</protein>
<proteinExistence type="predicted"/>
<evidence type="ECO:0000313" key="2">
    <source>
        <dbReference type="EMBL" id="RKQ71605.1"/>
    </source>
</evidence>
<evidence type="ECO:0000256" key="1">
    <source>
        <dbReference type="SAM" id="Phobius"/>
    </source>
</evidence>
<keyword evidence="1" id="KW-0812">Transmembrane</keyword>
<name>A0A420WL41_9PROT</name>
<feature type="transmembrane region" description="Helical" evidence="1">
    <location>
        <begin position="35"/>
        <end position="57"/>
    </location>
</feature>
<evidence type="ECO:0000313" key="3">
    <source>
        <dbReference type="Proteomes" id="UP000282211"/>
    </source>
</evidence>
<keyword evidence="1" id="KW-1133">Transmembrane helix</keyword>
<feature type="transmembrane region" description="Helical" evidence="1">
    <location>
        <begin position="77"/>
        <end position="98"/>
    </location>
</feature>
<accession>A0A420WL41</accession>
<organism evidence="2 3">
    <name type="scientific">Litorimonas taeanensis</name>
    <dbReference type="NCBI Taxonomy" id="568099"/>
    <lineage>
        <taxon>Bacteria</taxon>
        <taxon>Pseudomonadati</taxon>
        <taxon>Pseudomonadota</taxon>
        <taxon>Alphaproteobacteria</taxon>
        <taxon>Maricaulales</taxon>
        <taxon>Robiginitomaculaceae</taxon>
    </lineage>
</organism>
<keyword evidence="1" id="KW-0472">Membrane</keyword>
<feature type="transmembrane region" description="Helical" evidence="1">
    <location>
        <begin position="126"/>
        <end position="146"/>
    </location>
</feature>
<sequence>MTENLSSANDMSDYDFNLDDQSGNRMARILQLGTLIGRIVLGLAVFVTLVAALWMALSTGFQDELFKTVGMENTPSHLLLPATCLVLAVIAAAWFWVLHILSKIVDTLISGDPFVPMNIGRLRRMWIIIALTEVFRMVVVNMTGAFFPNSDDSLKIRIGVWFLVFVIATLSEAFRYGAIMRRDQELTI</sequence>
<dbReference type="EMBL" id="RBII01000001">
    <property type="protein sequence ID" value="RKQ71605.1"/>
    <property type="molecule type" value="Genomic_DNA"/>
</dbReference>
<dbReference type="InParanoid" id="A0A420WL41"/>
<keyword evidence="3" id="KW-1185">Reference proteome</keyword>
<dbReference type="RefSeq" id="WP_170144884.1">
    <property type="nucleotide sequence ID" value="NZ_RBII01000001.1"/>
</dbReference>
<comment type="caution">
    <text evidence="2">The sequence shown here is derived from an EMBL/GenBank/DDBJ whole genome shotgun (WGS) entry which is preliminary data.</text>
</comment>